<accession>A0AA97CTX1</accession>
<proteinExistence type="predicted"/>
<dbReference type="GO" id="GO:0008236">
    <property type="term" value="F:serine-type peptidase activity"/>
    <property type="evidence" value="ECO:0007669"/>
    <property type="project" value="InterPro"/>
</dbReference>
<gene>
    <name evidence="2" type="ORF">MP11Mi_14750</name>
</gene>
<sequence length="467" mass="48868">MHRERNAVDVVGAGVWHRTSLSVRAPGPMQVSRRASVNSEFGNSEFGHNFTDSGPGGLGSKTMVVSPSSHRFTRRLSAAALACTAVAGMALTTPAAHADTTPTPVWSGLDARSYDGPIGAHGTLLAKTPLDASINLPAAGSAYRILYSSPDFDGKPAVSTGAVFLPKRPAPAGGHKVIAWAHGTVGLGDTCTPSAQPRSDRDIAYLGHWLDQGYAVVATDYVGLGTPGLMSYLSGQVEATSTVDSVIAAQQAGLPLSKTWAIVGQSQGAGAALNAARRATSLSKGAGLDYRGVVATGTPANIEHIVWQAGPQVPPVALPSGLTTYTAYIIAGFTDARTDLHPERVLSAEGRRVVRLAEKLCYPELKTALGGAKINSWFTRPLASIPGVQAALVDYMSTPYSGYDRPIFLGQGLKDIDVPAPSAISLYAQMKAAGQPVDFHVYPTQDHSGTVLASMKDSTPFLKRIMR</sequence>
<reference evidence="2" key="1">
    <citation type="submission" date="2023-06" db="EMBL/GenBank/DDBJ databases">
        <title>Gordonia sp. nov. and Pseudochrobactrum sp. nov., two species isolated from the burying beetle Nicrophorus vespilloides.</title>
        <authorList>
            <person name="Poehlein A."/>
            <person name="Guzman J."/>
            <person name="Daniel R."/>
            <person name="Vilcinskas A."/>
        </authorList>
    </citation>
    <scope>NUCLEOTIDE SEQUENCE</scope>
    <source>
        <strain evidence="2">MP11Mi</strain>
    </source>
</reference>
<name>A0AA97CTX1_9ACTN</name>
<dbReference type="GO" id="GO:0006508">
    <property type="term" value="P:proteolysis"/>
    <property type="evidence" value="ECO:0007669"/>
    <property type="project" value="InterPro"/>
</dbReference>
<dbReference type="InterPro" id="IPR001375">
    <property type="entry name" value="Peptidase_S9_cat"/>
</dbReference>
<dbReference type="PIRSF" id="PIRSF029171">
    <property type="entry name" value="Esterase_LipA"/>
    <property type="match status" value="1"/>
</dbReference>
<dbReference type="GO" id="GO:0004806">
    <property type="term" value="F:triacylglycerol lipase activity"/>
    <property type="evidence" value="ECO:0007669"/>
    <property type="project" value="InterPro"/>
</dbReference>
<feature type="domain" description="Peptidase S9 prolyl oligopeptidase catalytic" evidence="1">
    <location>
        <begin position="399"/>
        <end position="450"/>
    </location>
</feature>
<evidence type="ECO:0000259" key="1">
    <source>
        <dbReference type="Pfam" id="PF00326"/>
    </source>
</evidence>
<dbReference type="PANTHER" id="PTHR34853:SF1">
    <property type="entry name" value="LIPASE 5"/>
    <property type="match status" value="1"/>
</dbReference>
<dbReference type="GO" id="GO:0016042">
    <property type="term" value="P:lipid catabolic process"/>
    <property type="evidence" value="ECO:0007669"/>
    <property type="project" value="InterPro"/>
</dbReference>
<dbReference type="InterPro" id="IPR005152">
    <property type="entry name" value="Lipase_secreted"/>
</dbReference>
<dbReference type="Pfam" id="PF03583">
    <property type="entry name" value="LIP"/>
    <property type="match status" value="1"/>
</dbReference>
<protein>
    <recommendedName>
        <fullName evidence="1">Peptidase S9 prolyl oligopeptidase catalytic domain-containing protein</fullName>
    </recommendedName>
</protein>
<organism evidence="2">
    <name type="scientific">Gordonia sp. MP11Mi</name>
    <dbReference type="NCBI Taxonomy" id="3022769"/>
    <lineage>
        <taxon>Bacteria</taxon>
        <taxon>Bacillati</taxon>
        <taxon>Actinomycetota</taxon>
        <taxon>Actinomycetes</taxon>
        <taxon>Mycobacteriales</taxon>
        <taxon>Gordoniaceae</taxon>
        <taxon>Gordonia</taxon>
    </lineage>
</organism>
<dbReference type="PANTHER" id="PTHR34853">
    <property type="match status" value="1"/>
</dbReference>
<dbReference type="EMBL" id="CP128986">
    <property type="protein sequence ID" value="WOC12390.1"/>
    <property type="molecule type" value="Genomic_DNA"/>
</dbReference>
<dbReference type="AlphaFoldDB" id="A0AA97CTX1"/>
<dbReference type="Pfam" id="PF00326">
    <property type="entry name" value="Peptidase_S9"/>
    <property type="match status" value="1"/>
</dbReference>
<dbReference type="SUPFAM" id="SSF53474">
    <property type="entry name" value="alpha/beta-Hydrolases"/>
    <property type="match status" value="1"/>
</dbReference>
<dbReference type="Gene3D" id="3.40.50.1820">
    <property type="entry name" value="alpha/beta hydrolase"/>
    <property type="match status" value="2"/>
</dbReference>
<evidence type="ECO:0000313" key="2">
    <source>
        <dbReference type="EMBL" id="WOC12390.1"/>
    </source>
</evidence>
<dbReference type="InterPro" id="IPR029058">
    <property type="entry name" value="AB_hydrolase_fold"/>
</dbReference>